<evidence type="ECO:0000256" key="1">
    <source>
        <dbReference type="ARBA" id="ARBA00023125"/>
    </source>
</evidence>
<dbReference type="EMBL" id="SWCJ01000005">
    <property type="protein sequence ID" value="TKB55424.1"/>
    <property type="molecule type" value="Genomic_DNA"/>
</dbReference>
<comment type="caution">
    <text evidence="4">The sequence shown here is derived from an EMBL/GenBank/DDBJ whole genome shotgun (WGS) entry which is preliminary data.</text>
</comment>
<dbReference type="InterPro" id="IPR009057">
    <property type="entry name" value="Homeodomain-like_sf"/>
</dbReference>
<dbReference type="AlphaFoldDB" id="A0A4U1BR81"/>
<evidence type="ECO:0000313" key="4">
    <source>
        <dbReference type="EMBL" id="TKB55424.1"/>
    </source>
</evidence>
<dbReference type="GO" id="GO:0003677">
    <property type="term" value="F:DNA binding"/>
    <property type="evidence" value="ECO:0007669"/>
    <property type="project" value="UniProtKB-UniRule"/>
</dbReference>
<dbReference type="Proteomes" id="UP000305675">
    <property type="component" value="Unassembled WGS sequence"/>
</dbReference>
<feature type="DNA-binding region" description="H-T-H motif" evidence="2">
    <location>
        <begin position="31"/>
        <end position="50"/>
    </location>
</feature>
<organism evidence="4 5">
    <name type="scientific">Ferrimonas aestuarii</name>
    <dbReference type="NCBI Taxonomy" id="2569539"/>
    <lineage>
        <taxon>Bacteria</taxon>
        <taxon>Pseudomonadati</taxon>
        <taxon>Pseudomonadota</taxon>
        <taxon>Gammaproteobacteria</taxon>
        <taxon>Alteromonadales</taxon>
        <taxon>Ferrimonadaceae</taxon>
        <taxon>Ferrimonas</taxon>
    </lineage>
</organism>
<dbReference type="InterPro" id="IPR001647">
    <property type="entry name" value="HTH_TetR"/>
</dbReference>
<reference evidence="4 5" key="1">
    <citation type="submission" date="2019-04" db="EMBL/GenBank/DDBJ databases">
        <authorList>
            <person name="Hwang J.C."/>
        </authorList>
    </citation>
    <scope>NUCLEOTIDE SEQUENCE [LARGE SCALE GENOMIC DNA]</scope>
    <source>
        <strain evidence="4 5">IMCC35002</strain>
    </source>
</reference>
<accession>A0A4U1BR81</accession>
<proteinExistence type="predicted"/>
<gene>
    <name evidence="4" type="ORF">FCL42_09535</name>
</gene>
<sequence length="250" mass="28601">MKRQQLKSKRISNILDNAESAIIEHGLFSLSLLELARQSDCPVNTLYNYFSSREDVAVGLFNRMITKWGVKATQELTMVDCGTFQERFLAMQLVWVIRARAEEDRGGIQFVAAMPCVWQHASHKRIATTRNLLAQWYQLNEQFLMMARSQGILEADDEALHHSINLVTCVERGFSLFSNNHNFRDEMLQLPVASVLKVMIASTQELKWQSPHVNVERVIELCETVITTLESADVDEFIAKTEESLTDSVY</sequence>
<dbReference type="PROSITE" id="PS50977">
    <property type="entry name" value="HTH_TETR_2"/>
    <property type="match status" value="1"/>
</dbReference>
<dbReference type="OrthoDB" id="63332at2"/>
<evidence type="ECO:0000256" key="2">
    <source>
        <dbReference type="PROSITE-ProRule" id="PRU00335"/>
    </source>
</evidence>
<name>A0A4U1BR81_9GAMM</name>
<keyword evidence="1 2" id="KW-0238">DNA-binding</keyword>
<dbReference type="SUPFAM" id="SSF46689">
    <property type="entry name" value="Homeodomain-like"/>
    <property type="match status" value="1"/>
</dbReference>
<dbReference type="Gene3D" id="1.10.357.10">
    <property type="entry name" value="Tetracycline Repressor, domain 2"/>
    <property type="match status" value="1"/>
</dbReference>
<feature type="domain" description="HTH tetR-type" evidence="3">
    <location>
        <begin position="8"/>
        <end position="68"/>
    </location>
</feature>
<evidence type="ECO:0000313" key="5">
    <source>
        <dbReference type="Proteomes" id="UP000305675"/>
    </source>
</evidence>
<dbReference type="Pfam" id="PF00440">
    <property type="entry name" value="TetR_N"/>
    <property type="match status" value="1"/>
</dbReference>
<protein>
    <submittedName>
        <fullName evidence="4">TetR/AcrR family transcriptional regulator</fullName>
    </submittedName>
</protein>
<keyword evidence="5" id="KW-1185">Reference proteome</keyword>
<evidence type="ECO:0000259" key="3">
    <source>
        <dbReference type="PROSITE" id="PS50977"/>
    </source>
</evidence>
<dbReference type="RefSeq" id="WP_136863181.1">
    <property type="nucleotide sequence ID" value="NZ_SWCJ01000005.1"/>
</dbReference>